<organism evidence="1 2">
    <name type="scientific">Trifolium medium</name>
    <dbReference type="NCBI Taxonomy" id="97028"/>
    <lineage>
        <taxon>Eukaryota</taxon>
        <taxon>Viridiplantae</taxon>
        <taxon>Streptophyta</taxon>
        <taxon>Embryophyta</taxon>
        <taxon>Tracheophyta</taxon>
        <taxon>Spermatophyta</taxon>
        <taxon>Magnoliopsida</taxon>
        <taxon>eudicotyledons</taxon>
        <taxon>Gunneridae</taxon>
        <taxon>Pentapetalae</taxon>
        <taxon>rosids</taxon>
        <taxon>fabids</taxon>
        <taxon>Fabales</taxon>
        <taxon>Fabaceae</taxon>
        <taxon>Papilionoideae</taxon>
        <taxon>50 kb inversion clade</taxon>
        <taxon>NPAAA clade</taxon>
        <taxon>Hologalegina</taxon>
        <taxon>IRL clade</taxon>
        <taxon>Trifolieae</taxon>
        <taxon>Trifolium</taxon>
    </lineage>
</organism>
<reference evidence="1 2" key="1">
    <citation type="journal article" date="2018" name="Front. Plant Sci.">
        <title>Red Clover (Trifolium pratense) and Zigzag Clover (T. medium) - A Picture of Genomic Similarities and Differences.</title>
        <authorList>
            <person name="Dluhosova J."/>
            <person name="Istvanek J."/>
            <person name="Nedelnik J."/>
            <person name="Repkova J."/>
        </authorList>
    </citation>
    <scope>NUCLEOTIDE SEQUENCE [LARGE SCALE GENOMIC DNA]</scope>
    <source>
        <strain evidence="2">cv. 10/8</strain>
        <tissue evidence="1">Leaf</tissue>
    </source>
</reference>
<evidence type="ECO:0000313" key="1">
    <source>
        <dbReference type="EMBL" id="MCI35023.1"/>
    </source>
</evidence>
<accession>A0A392REG5</accession>
<sequence length="61" mass="6866">MARCAVQAEIKGILSGMCASRSTVWRGAQLNQTVKRNLLEVARRARWAYATRQYKIQAANV</sequence>
<protein>
    <submittedName>
        <fullName evidence="1">Uncharacterized protein</fullName>
    </submittedName>
</protein>
<keyword evidence="2" id="KW-1185">Reference proteome</keyword>
<comment type="caution">
    <text evidence="1">The sequence shown here is derived from an EMBL/GenBank/DDBJ whole genome shotgun (WGS) entry which is preliminary data.</text>
</comment>
<evidence type="ECO:0000313" key="2">
    <source>
        <dbReference type="Proteomes" id="UP000265520"/>
    </source>
</evidence>
<dbReference type="Proteomes" id="UP000265520">
    <property type="component" value="Unassembled WGS sequence"/>
</dbReference>
<name>A0A392REG5_9FABA</name>
<proteinExistence type="predicted"/>
<dbReference type="EMBL" id="LXQA010219462">
    <property type="protein sequence ID" value="MCI35023.1"/>
    <property type="molecule type" value="Genomic_DNA"/>
</dbReference>
<dbReference type="AlphaFoldDB" id="A0A392REG5"/>